<dbReference type="AlphaFoldDB" id="A0A5C5Y476"/>
<reference evidence="6 7" key="1">
    <citation type="submission" date="2019-02" db="EMBL/GenBank/DDBJ databases">
        <title>Deep-cultivation of Planctomycetes and their phenomic and genomic characterization uncovers novel biology.</title>
        <authorList>
            <person name="Wiegand S."/>
            <person name="Jogler M."/>
            <person name="Boedeker C."/>
            <person name="Pinto D."/>
            <person name="Vollmers J."/>
            <person name="Rivas-Marin E."/>
            <person name="Kohn T."/>
            <person name="Peeters S.H."/>
            <person name="Heuer A."/>
            <person name="Rast P."/>
            <person name="Oberbeckmann S."/>
            <person name="Bunk B."/>
            <person name="Jeske O."/>
            <person name="Meyerdierks A."/>
            <person name="Storesund J.E."/>
            <person name="Kallscheuer N."/>
            <person name="Luecker S."/>
            <person name="Lage O.M."/>
            <person name="Pohl T."/>
            <person name="Merkel B.J."/>
            <person name="Hornburger P."/>
            <person name="Mueller R.-W."/>
            <person name="Bruemmer F."/>
            <person name="Labrenz M."/>
            <person name="Spormann A.M."/>
            <person name="Op Den Camp H."/>
            <person name="Overmann J."/>
            <person name="Amann R."/>
            <person name="Jetten M.S.M."/>
            <person name="Mascher T."/>
            <person name="Medema M.H."/>
            <person name="Devos D.P."/>
            <person name="Kaster A.-K."/>
            <person name="Ovreas L."/>
            <person name="Rohde M."/>
            <person name="Galperin M.Y."/>
            <person name="Jogler C."/>
        </authorList>
    </citation>
    <scope>NUCLEOTIDE SEQUENCE [LARGE SCALE GENOMIC DNA]</scope>
    <source>
        <strain evidence="6 7">Pan14r</strain>
    </source>
</reference>
<dbReference type="PANTHER" id="PTHR42693:SF53">
    <property type="entry name" value="ENDO-4-O-SULFATASE"/>
    <property type="match status" value="1"/>
</dbReference>
<keyword evidence="3 6" id="KW-0378">Hydrolase</keyword>
<keyword evidence="4" id="KW-0106">Calcium</keyword>
<dbReference type="PROSITE" id="PS00523">
    <property type="entry name" value="SULFATASE_1"/>
    <property type="match status" value="1"/>
</dbReference>
<proteinExistence type="inferred from homology"/>
<feature type="domain" description="Sulfatase N-terminal" evidence="5">
    <location>
        <begin position="38"/>
        <end position="341"/>
    </location>
</feature>
<evidence type="ECO:0000313" key="7">
    <source>
        <dbReference type="Proteomes" id="UP000317238"/>
    </source>
</evidence>
<dbReference type="Gene3D" id="3.40.720.10">
    <property type="entry name" value="Alkaline Phosphatase, subunit A"/>
    <property type="match status" value="1"/>
</dbReference>
<dbReference type="InterPro" id="IPR000917">
    <property type="entry name" value="Sulfatase_N"/>
</dbReference>
<evidence type="ECO:0000256" key="1">
    <source>
        <dbReference type="ARBA" id="ARBA00008779"/>
    </source>
</evidence>
<name>A0A5C5Y476_9PLAN</name>
<dbReference type="RefSeq" id="WP_197203569.1">
    <property type="nucleotide sequence ID" value="NZ_SJPL01000001.1"/>
</dbReference>
<sequence>MFFCRRLADRRVIGWVGFWIMGLAFAVDVCGEDSNRTNVVLVMADDMGWAQTGYYQHPILKTPHLDEMSRHSIRFDRFYAGAPVCSPTRASVLTGRNNDRTGTLSHGYPLRRQEVTIAQLLKKSGYTTGHFGKWHLNGLRGPGVPVLHTDSHHPGHFGFDQWISVTNFFDRDPIMSHRGSFVEYEGDSSEIVVDQALEFIDRQAKSDQPFLAVIWYGTPHSPFRADEADMEGFDDLDEASKNHYGELVAMDRSIGTLRQGLRDAGVADETILWFCSDNGGLPKITPSSTGPLRGNKGTIYEGGLLVPALLEWPNRVDQPHTLMTRSGTFDILPTILDALGMQDSQPDRPMDGISLMPMIDAAVAGEPIPARTKPLNFRHSGRLAVIDGDLKLLTTDIRKGNFELYDLANDLSETNDLFDSRPDDAKRLMEKLIQWNQSVQDSIAGMDYPEGRLLPGDPPSRFWNETPEYQPYIDQWRQRPEYGDWLAKRRSSK</sequence>
<dbReference type="EC" id="3.1.6.1" evidence="6"/>
<comment type="caution">
    <text evidence="6">The sequence shown here is derived from an EMBL/GenBank/DDBJ whole genome shotgun (WGS) entry which is preliminary data.</text>
</comment>
<dbReference type="Proteomes" id="UP000317238">
    <property type="component" value="Unassembled WGS sequence"/>
</dbReference>
<dbReference type="Pfam" id="PF00884">
    <property type="entry name" value="Sulfatase"/>
    <property type="match status" value="1"/>
</dbReference>
<comment type="similarity">
    <text evidence="1">Belongs to the sulfatase family.</text>
</comment>
<dbReference type="SUPFAM" id="SSF53649">
    <property type="entry name" value="Alkaline phosphatase-like"/>
    <property type="match status" value="1"/>
</dbReference>
<dbReference type="GO" id="GO:0004065">
    <property type="term" value="F:arylsulfatase activity"/>
    <property type="evidence" value="ECO:0007669"/>
    <property type="project" value="UniProtKB-EC"/>
</dbReference>
<keyword evidence="7" id="KW-1185">Reference proteome</keyword>
<organism evidence="6 7">
    <name type="scientific">Crateriforma conspicua</name>
    <dbReference type="NCBI Taxonomy" id="2527996"/>
    <lineage>
        <taxon>Bacteria</taxon>
        <taxon>Pseudomonadati</taxon>
        <taxon>Planctomycetota</taxon>
        <taxon>Planctomycetia</taxon>
        <taxon>Planctomycetales</taxon>
        <taxon>Planctomycetaceae</taxon>
        <taxon>Crateriforma</taxon>
    </lineage>
</organism>
<dbReference type="InterPro" id="IPR024607">
    <property type="entry name" value="Sulfatase_CS"/>
</dbReference>
<dbReference type="GO" id="GO:0046872">
    <property type="term" value="F:metal ion binding"/>
    <property type="evidence" value="ECO:0007669"/>
    <property type="project" value="UniProtKB-KW"/>
</dbReference>
<dbReference type="InterPro" id="IPR050738">
    <property type="entry name" value="Sulfatase"/>
</dbReference>
<keyword evidence="2" id="KW-0479">Metal-binding</keyword>
<evidence type="ECO:0000256" key="3">
    <source>
        <dbReference type="ARBA" id="ARBA00022801"/>
    </source>
</evidence>
<gene>
    <name evidence="6" type="primary">atsA_44</name>
    <name evidence="6" type="ORF">Pan14r_22710</name>
</gene>
<protein>
    <submittedName>
        <fullName evidence="6">Arylsulfatase</fullName>
        <ecNumber evidence="6">3.1.6.1</ecNumber>
    </submittedName>
</protein>
<accession>A0A5C5Y476</accession>
<evidence type="ECO:0000256" key="2">
    <source>
        <dbReference type="ARBA" id="ARBA00022723"/>
    </source>
</evidence>
<dbReference type="Gene3D" id="3.30.1120.10">
    <property type="match status" value="1"/>
</dbReference>
<evidence type="ECO:0000313" key="6">
    <source>
        <dbReference type="EMBL" id="TWT69974.1"/>
    </source>
</evidence>
<dbReference type="EMBL" id="SJPL01000001">
    <property type="protein sequence ID" value="TWT69974.1"/>
    <property type="molecule type" value="Genomic_DNA"/>
</dbReference>
<dbReference type="InterPro" id="IPR017850">
    <property type="entry name" value="Alkaline_phosphatase_core_sf"/>
</dbReference>
<evidence type="ECO:0000259" key="5">
    <source>
        <dbReference type="Pfam" id="PF00884"/>
    </source>
</evidence>
<dbReference type="PANTHER" id="PTHR42693">
    <property type="entry name" value="ARYLSULFATASE FAMILY MEMBER"/>
    <property type="match status" value="1"/>
</dbReference>
<evidence type="ECO:0000256" key="4">
    <source>
        <dbReference type="ARBA" id="ARBA00022837"/>
    </source>
</evidence>